<dbReference type="PROSITE" id="PS50181">
    <property type="entry name" value="FBOX"/>
    <property type="match status" value="1"/>
</dbReference>
<evidence type="ECO:0000313" key="2">
    <source>
        <dbReference type="Proteomes" id="UP000694864"/>
    </source>
</evidence>
<dbReference type="InterPro" id="IPR001810">
    <property type="entry name" value="F-box_dom"/>
</dbReference>
<dbReference type="Pfam" id="PF03478">
    <property type="entry name" value="Beta-prop_KIB1-4"/>
    <property type="match status" value="1"/>
</dbReference>
<keyword evidence="2" id="KW-1185">Reference proteome</keyword>
<reference evidence="3" key="2">
    <citation type="submission" date="2025-08" db="UniProtKB">
        <authorList>
            <consortium name="RefSeq"/>
        </authorList>
    </citation>
    <scope>IDENTIFICATION</scope>
    <source>
        <tissue evidence="3">Leaf</tissue>
    </source>
</reference>
<dbReference type="PANTHER" id="PTHR44259:SF26">
    <property type="entry name" value="F-BOX FAMILY PROTEIN-LIKE PROTEIN"/>
    <property type="match status" value="1"/>
</dbReference>
<organism evidence="2 3">
    <name type="scientific">Camelina sativa</name>
    <name type="common">False flax</name>
    <name type="synonym">Myagrum sativum</name>
    <dbReference type="NCBI Taxonomy" id="90675"/>
    <lineage>
        <taxon>Eukaryota</taxon>
        <taxon>Viridiplantae</taxon>
        <taxon>Streptophyta</taxon>
        <taxon>Embryophyta</taxon>
        <taxon>Tracheophyta</taxon>
        <taxon>Spermatophyta</taxon>
        <taxon>Magnoliopsida</taxon>
        <taxon>eudicotyledons</taxon>
        <taxon>Gunneridae</taxon>
        <taxon>Pentapetalae</taxon>
        <taxon>rosids</taxon>
        <taxon>malvids</taxon>
        <taxon>Brassicales</taxon>
        <taxon>Brassicaceae</taxon>
        <taxon>Camelineae</taxon>
        <taxon>Camelina</taxon>
    </lineage>
</organism>
<dbReference type="InterPro" id="IPR005174">
    <property type="entry name" value="KIB1-4_b-propeller"/>
</dbReference>
<feature type="domain" description="F-box" evidence="1">
    <location>
        <begin position="8"/>
        <end position="54"/>
    </location>
</feature>
<dbReference type="GeneID" id="104720668"/>
<dbReference type="SMART" id="SM00256">
    <property type="entry name" value="FBOX"/>
    <property type="match status" value="1"/>
</dbReference>
<evidence type="ECO:0000259" key="1">
    <source>
        <dbReference type="PROSITE" id="PS50181"/>
    </source>
</evidence>
<proteinExistence type="predicted"/>
<dbReference type="Gene3D" id="1.20.1280.50">
    <property type="match status" value="1"/>
</dbReference>
<dbReference type="Proteomes" id="UP000694864">
    <property type="component" value="Chromosome 10"/>
</dbReference>
<dbReference type="PANTHER" id="PTHR44259">
    <property type="entry name" value="OS07G0183000 PROTEIN-RELATED"/>
    <property type="match status" value="1"/>
</dbReference>
<accession>A0ABM0U6V4</accession>
<dbReference type="SUPFAM" id="SSF81383">
    <property type="entry name" value="F-box domain"/>
    <property type="match status" value="1"/>
</dbReference>
<gene>
    <name evidence="3" type="primary">LOC104720668</name>
</gene>
<dbReference type="InterPro" id="IPR036047">
    <property type="entry name" value="F-box-like_dom_sf"/>
</dbReference>
<dbReference type="InterPro" id="IPR050942">
    <property type="entry name" value="F-box_BR-signaling"/>
</dbReference>
<name>A0ABM0U6V4_CAMSA</name>
<dbReference type="RefSeq" id="XP_010436847.1">
    <property type="nucleotide sequence ID" value="XM_010438545.1"/>
</dbReference>
<protein>
    <submittedName>
        <fullName evidence="3">Probable F-box protein At4g22165</fullName>
    </submittedName>
</protein>
<reference evidence="2" key="1">
    <citation type="journal article" date="2014" name="Nat. Commun.">
        <title>The emerging biofuel crop Camelina sativa retains a highly undifferentiated hexaploid genome structure.</title>
        <authorList>
            <person name="Kagale S."/>
            <person name="Koh C."/>
            <person name="Nixon J."/>
            <person name="Bollina V."/>
            <person name="Clarke W.E."/>
            <person name="Tuteja R."/>
            <person name="Spillane C."/>
            <person name="Robinson S.J."/>
            <person name="Links M.G."/>
            <person name="Clarke C."/>
            <person name="Higgins E.E."/>
            <person name="Huebert T."/>
            <person name="Sharpe A.G."/>
            <person name="Parkin I.A."/>
        </authorList>
    </citation>
    <scope>NUCLEOTIDE SEQUENCE [LARGE SCALE GENOMIC DNA]</scope>
    <source>
        <strain evidence="2">cv. DH55</strain>
    </source>
</reference>
<sequence length="409" mass="48336">MKQLRSSSSSWSELPSDLLNSVFERLSFADSRRVESVCRSWYSAARRCLAIKQIPWLFLLPDEDDKIDNHWCMLFNPEEEGKLYRMRAEVFIFAKSYCLATCGNWFLMIDHWSDLYILNLFTNEWIYLPPVESLRGTAKLERNSEGWFCISNRNDHDPFPMKFKGIKDIMHSPVFWIDEQTKEYVVVWGLGHWCSVVYSKKGDAFWNQLQIPLGSSCSSQMVYKDHKLYYFRFRNDYFGNSSGYIKIFDFSREIPQETFYCGVTFGTSLLDYQPRDYSWRIRATKIVVRVTGDVLKVEKLVKNEQRVQLWSFRVYKAGFLNKYDEQVDSLGDEEMLFDLGITVLANDDIVGFKRNSIYYNATCYENNTTQICVFNLETQEMEEPLHEFVCSSEQQLARARWFLPSFKQP</sequence>
<dbReference type="CDD" id="cd09917">
    <property type="entry name" value="F-box_SF"/>
    <property type="match status" value="1"/>
</dbReference>
<dbReference type="Pfam" id="PF00646">
    <property type="entry name" value="F-box"/>
    <property type="match status" value="1"/>
</dbReference>
<evidence type="ECO:0000313" key="3">
    <source>
        <dbReference type="RefSeq" id="XP_010436847.1"/>
    </source>
</evidence>